<reference evidence="12 13" key="1">
    <citation type="submission" date="2016-01" db="EMBL/GenBank/DDBJ databases">
        <title>The new phylogeny of the genus Mycobacterium.</title>
        <authorList>
            <person name="Tarcisio F."/>
            <person name="Conor M."/>
            <person name="Antonella G."/>
            <person name="Elisabetta G."/>
            <person name="Giulia F.S."/>
            <person name="Sara T."/>
            <person name="Anna F."/>
            <person name="Clotilde B."/>
            <person name="Roberto B."/>
            <person name="Veronica D.S."/>
            <person name="Fabio R."/>
            <person name="Monica P."/>
            <person name="Olivier J."/>
            <person name="Enrico T."/>
            <person name="Nicola S."/>
        </authorList>
    </citation>
    <scope>NUCLEOTIDE SEQUENCE [LARGE SCALE GENOMIC DNA]</scope>
    <source>
        <strain evidence="12 13">DSM 44572</strain>
    </source>
</reference>
<name>A0A1X1ZFD0_9MYCO</name>
<dbReference type="GO" id="GO:0008270">
    <property type="term" value="F:zinc ion binding"/>
    <property type="evidence" value="ECO:0007669"/>
    <property type="project" value="InterPro"/>
</dbReference>
<evidence type="ECO:0000256" key="5">
    <source>
        <dbReference type="ARBA" id="ARBA00022833"/>
    </source>
</evidence>
<gene>
    <name evidence="12" type="ORF">AWC19_13645</name>
</gene>
<evidence type="ECO:0000256" key="9">
    <source>
        <dbReference type="ARBA" id="ARBA00049243"/>
    </source>
</evidence>
<dbReference type="InterPro" id="IPR023921">
    <property type="entry name" value="ADH_Zn_actinomycetes"/>
</dbReference>
<dbReference type="PANTHER" id="PTHR43880:SF12">
    <property type="entry name" value="ALCOHOL DEHYDROGENASE CLASS-3"/>
    <property type="match status" value="1"/>
</dbReference>
<dbReference type="Pfam" id="PF08240">
    <property type="entry name" value="ADH_N"/>
    <property type="match status" value="1"/>
</dbReference>
<organism evidence="12 13">
    <name type="scientific">Mycobacterium palustre</name>
    <dbReference type="NCBI Taxonomy" id="153971"/>
    <lineage>
        <taxon>Bacteria</taxon>
        <taxon>Bacillati</taxon>
        <taxon>Actinomycetota</taxon>
        <taxon>Actinomycetes</taxon>
        <taxon>Mycobacteriales</taxon>
        <taxon>Mycobacteriaceae</taxon>
        <taxon>Mycobacterium</taxon>
        <taxon>Mycobacterium simiae complex</taxon>
    </lineage>
</organism>
<evidence type="ECO:0000313" key="12">
    <source>
        <dbReference type="EMBL" id="ORW22005.1"/>
    </source>
</evidence>
<comment type="caution">
    <text evidence="12">The sequence shown here is derived from an EMBL/GenBank/DDBJ whole genome shotgun (WGS) entry which is preliminary data.</text>
</comment>
<evidence type="ECO:0000256" key="1">
    <source>
        <dbReference type="ARBA" id="ARBA00001947"/>
    </source>
</evidence>
<feature type="domain" description="Enoyl reductase (ER)" evidence="11">
    <location>
        <begin position="10"/>
        <end position="367"/>
    </location>
</feature>
<dbReference type="GO" id="GO:0005829">
    <property type="term" value="C:cytosol"/>
    <property type="evidence" value="ECO:0007669"/>
    <property type="project" value="TreeGrafter"/>
</dbReference>
<protein>
    <recommendedName>
        <fullName evidence="3">alcohol dehydrogenase</fullName>
        <ecNumber evidence="3">1.1.1.1</ecNumber>
    </recommendedName>
</protein>
<evidence type="ECO:0000313" key="13">
    <source>
        <dbReference type="Proteomes" id="UP000193529"/>
    </source>
</evidence>
<keyword evidence="6" id="KW-0560">Oxidoreductase</keyword>
<dbReference type="SMART" id="SM00829">
    <property type="entry name" value="PKS_ER"/>
    <property type="match status" value="1"/>
</dbReference>
<dbReference type="InterPro" id="IPR013149">
    <property type="entry name" value="ADH-like_C"/>
</dbReference>
<evidence type="ECO:0000256" key="4">
    <source>
        <dbReference type="ARBA" id="ARBA00022723"/>
    </source>
</evidence>
<dbReference type="GO" id="GO:0046294">
    <property type="term" value="P:formaldehyde catabolic process"/>
    <property type="evidence" value="ECO:0007669"/>
    <property type="project" value="TreeGrafter"/>
</dbReference>
<evidence type="ECO:0000256" key="7">
    <source>
        <dbReference type="ARBA" id="ARBA00023027"/>
    </source>
</evidence>
<dbReference type="Proteomes" id="UP000193529">
    <property type="component" value="Unassembled WGS sequence"/>
</dbReference>
<dbReference type="PROSITE" id="PS00059">
    <property type="entry name" value="ADH_ZINC"/>
    <property type="match status" value="1"/>
</dbReference>
<dbReference type="NCBIfam" id="TIGR03989">
    <property type="entry name" value="Rxyl_3153"/>
    <property type="match status" value="1"/>
</dbReference>
<comment type="catalytic activity">
    <reaction evidence="8">
        <text>a secondary alcohol + NAD(+) = a ketone + NADH + H(+)</text>
        <dbReference type="Rhea" id="RHEA:10740"/>
        <dbReference type="ChEBI" id="CHEBI:15378"/>
        <dbReference type="ChEBI" id="CHEBI:17087"/>
        <dbReference type="ChEBI" id="CHEBI:35681"/>
        <dbReference type="ChEBI" id="CHEBI:57540"/>
        <dbReference type="ChEBI" id="CHEBI:57945"/>
        <dbReference type="EC" id="1.1.1.1"/>
    </reaction>
</comment>
<dbReference type="Gene3D" id="3.90.180.10">
    <property type="entry name" value="Medium-chain alcohol dehydrogenases, catalytic domain"/>
    <property type="match status" value="1"/>
</dbReference>
<comment type="similarity">
    <text evidence="2 10">Belongs to the zinc-containing alcohol dehydrogenase family.</text>
</comment>
<dbReference type="InterPro" id="IPR002328">
    <property type="entry name" value="ADH_Zn_CS"/>
</dbReference>
<keyword evidence="7" id="KW-0520">NAD</keyword>
<dbReference type="EC" id="1.1.1.1" evidence="3"/>
<accession>A0A1X1ZFD0</accession>
<dbReference type="AlphaFoldDB" id="A0A1X1ZFD0"/>
<keyword evidence="5 10" id="KW-0862">Zinc</keyword>
<dbReference type="InterPro" id="IPR013154">
    <property type="entry name" value="ADH-like_N"/>
</dbReference>
<evidence type="ECO:0000256" key="8">
    <source>
        <dbReference type="ARBA" id="ARBA00049164"/>
    </source>
</evidence>
<dbReference type="SUPFAM" id="SSF51735">
    <property type="entry name" value="NAD(P)-binding Rossmann-fold domains"/>
    <property type="match status" value="1"/>
</dbReference>
<dbReference type="EMBL" id="LQPJ01000116">
    <property type="protein sequence ID" value="ORW22005.1"/>
    <property type="molecule type" value="Genomic_DNA"/>
</dbReference>
<dbReference type="InterPro" id="IPR036291">
    <property type="entry name" value="NAD(P)-bd_dom_sf"/>
</dbReference>
<dbReference type="Gene3D" id="3.40.50.720">
    <property type="entry name" value="NAD(P)-binding Rossmann-like Domain"/>
    <property type="match status" value="1"/>
</dbReference>
<dbReference type="STRING" id="153971.AWC19_13645"/>
<comment type="cofactor">
    <cofactor evidence="1 10">
        <name>Zn(2+)</name>
        <dbReference type="ChEBI" id="CHEBI:29105"/>
    </cofactor>
</comment>
<evidence type="ECO:0000259" key="11">
    <source>
        <dbReference type="SMART" id="SM00829"/>
    </source>
</evidence>
<dbReference type="GO" id="GO:0051903">
    <property type="term" value="F:S-(hydroxymethyl)glutathione dehydrogenase [NAD(P)+] activity"/>
    <property type="evidence" value="ECO:0007669"/>
    <property type="project" value="TreeGrafter"/>
</dbReference>
<sequence length="370" mass="39271">MRTEAAICWAQNEPWSVEAIELDPPKAGEVRIQYIAAGLCHSDDHLVTGDMGFFWPIIGGHEGAGIVVDVGPGVTRVAPGDHVVPGFVAACGRCPSCVKGHSGLCDNGALIATGMQLDGTTRHHAKGQDIPTMASLATFAKYGVIPELNCVKIDHDIPLEVAALVGCGVSTGWGSAVYAAEVQPGETVAVIGVGGIGAAAIQGARMAGADRIIAIDPVDLKRELAPRFGATHTYPSVEEATEAIREETWGRMCDKVICSIGVGRGDLMASIMGIVGKRGRCVVTNIHPIHETQVSLSMADLTLMEKQIVGALFGSARPNFDIPNLLRLYQRGHLDLEGMITNRYKLGDINQGYKDMKDGKNIRGIIVHDH</sequence>
<dbReference type="CDD" id="cd08279">
    <property type="entry name" value="Zn_ADH_class_III"/>
    <property type="match status" value="1"/>
</dbReference>
<evidence type="ECO:0000256" key="10">
    <source>
        <dbReference type="RuleBase" id="RU361277"/>
    </source>
</evidence>
<keyword evidence="4 10" id="KW-0479">Metal-binding</keyword>
<dbReference type="GO" id="GO:0004022">
    <property type="term" value="F:alcohol dehydrogenase (NAD+) activity"/>
    <property type="evidence" value="ECO:0007669"/>
    <property type="project" value="UniProtKB-EC"/>
</dbReference>
<proteinExistence type="inferred from homology"/>
<dbReference type="InterPro" id="IPR011032">
    <property type="entry name" value="GroES-like_sf"/>
</dbReference>
<comment type="catalytic activity">
    <reaction evidence="9">
        <text>a primary alcohol + NAD(+) = an aldehyde + NADH + H(+)</text>
        <dbReference type="Rhea" id="RHEA:10736"/>
        <dbReference type="ChEBI" id="CHEBI:15378"/>
        <dbReference type="ChEBI" id="CHEBI:15734"/>
        <dbReference type="ChEBI" id="CHEBI:17478"/>
        <dbReference type="ChEBI" id="CHEBI:57540"/>
        <dbReference type="ChEBI" id="CHEBI:57945"/>
        <dbReference type="EC" id="1.1.1.1"/>
    </reaction>
</comment>
<evidence type="ECO:0000256" key="3">
    <source>
        <dbReference type="ARBA" id="ARBA00013190"/>
    </source>
</evidence>
<dbReference type="Pfam" id="PF00107">
    <property type="entry name" value="ADH_zinc_N"/>
    <property type="match status" value="1"/>
</dbReference>
<evidence type="ECO:0000256" key="2">
    <source>
        <dbReference type="ARBA" id="ARBA00008072"/>
    </source>
</evidence>
<evidence type="ECO:0000256" key="6">
    <source>
        <dbReference type="ARBA" id="ARBA00023002"/>
    </source>
</evidence>
<dbReference type="InterPro" id="IPR020843">
    <property type="entry name" value="ER"/>
</dbReference>
<keyword evidence="13" id="KW-1185">Reference proteome</keyword>
<dbReference type="PANTHER" id="PTHR43880">
    <property type="entry name" value="ALCOHOL DEHYDROGENASE"/>
    <property type="match status" value="1"/>
</dbReference>
<dbReference type="SUPFAM" id="SSF50129">
    <property type="entry name" value="GroES-like"/>
    <property type="match status" value="2"/>
</dbReference>